<protein>
    <submittedName>
        <fullName evidence="3">D-alanyl-D-alanine carboxypeptidase</fullName>
    </submittedName>
</protein>
<proteinExistence type="predicted"/>
<evidence type="ECO:0000259" key="2">
    <source>
        <dbReference type="Pfam" id="PF00144"/>
    </source>
</evidence>
<reference evidence="3" key="1">
    <citation type="submission" date="2013-01" db="EMBL/GenBank/DDBJ databases">
        <title>Genome assembly of Mariniradius saccharolyticus AK6.</title>
        <authorList>
            <person name="Vaidya B."/>
            <person name="Khatri I."/>
            <person name="Tanuku N.R.S."/>
            <person name="Subramanian S."/>
            <person name="Pinnaka A."/>
        </authorList>
    </citation>
    <scope>NUCLEOTIDE SEQUENCE [LARGE SCALE GENOMIC DNA]</scope>
    <source>
        <strain evidence="3">AK6</strain>
    </source>
</reference>
<evidence type="ECO:0000313" key="4">
    <source>
        <dbReference type="Proteomes" id="UP000010953"/>
    </source>
</evidence>
<dbReference type="STRING" id="1239962.C943_00837"/>
<dbReference type="Pfam" id="PF00144">
    <property type="entry name" value="Beta-lactamase"/>
    <property type="match status" value="1"/>
</dbReference>
<comment type="caution">
    <text evidence="3">The sequence shown here is derived from an EMBL/GenBank/DDBJ whole genome shotgun (WGS) entry which is preliminary data.</text>
</comment>
<dbReference type="SUPFAM" id="SSF56601">
    <property type="entry name" value="beta-lactamase/transpeptidase-like"/>
    <property type="match status" value="1"/>
</dbReference>
<keyword evidence="3" id="KW-0645">Protease</keyword>
<evidence type="ECO:0000256" key="1">
    <source>
        <dbReference type="ARBA" id="ARBA00022801"/>
    </source>
</evidence>
<dbReference type="InParanoid" id="M7Y6H6"/>
<dbReference type="EMBL" id="AMZY02000011">
    <property type="protein sequence ID" value="EMS32831.1"/>
    <property type="molecule type" value="Genomic_DNA"/>
</dbReference>
<gene>
    <name evidence="3" type="ORF">C943_00837</name>
</gene>
<dbReference type="eggNOG" id="COG1680">
    <property type="taxonomic scope" value="Bacteria"/>
</dbReference>
<feature type="domain" description="Beta-lactamase-related" evidence="2">
    <location>
        <begin position="46"/>
        <end position="357"/>
    </location>
</feature>
<dbReference type="Proteomes" id="UP000010953">
    <property type="component" value="Unassembled WGS sequence"/>
</dbReference>
<sequence>MKHQEFISKGTTILLAVLLFVISISDSYGQSRKLRKIQKSINKATAGHLVGVAVYIKSSEGNEWIGVSGFQDKESRKPIEAGSIFATGSIGKMYNAVATLKLVEQGILQLDGKIGEYLPEWIISNLPNGEIITVRHLLSNQSGLFNYENDPKLNQLYLSGNLKLDTLTHENVLRRYVFNHPATDFPGTKYRYSSTNFMLLAMIMDHVTLQGHTNYLRKEILQINGFKNTYYRETPPNKLVNHYGDLDKDGNVEDLTMETIETTNWFIGDDGIYAPIKEAAHFLETIMSGGILKKETLEQMTKWNDEQKPDYGLGLMADKSFPYKFLIGHSGRGIGTTTDLFYFPNQKMTVGIFCNTGIRQTSPMIKKEYLRMRTKIVKTLFLF</sequence>
<organism evidence="3 4">
    <name type="scientific">Mariniradius saccharolyticus AK6</name>
    <dbReference type="NCBI Taxonomy" id="1239962"/>
    <lineage>
        <taxon>Bacteria</taxon>
        <taxon>Pseudomonadati</taxon>
        <taxon>Bacteroidota</taxon>
        <taxon>Cytophagia</taxon>
        <taxon>Cytophagales</taxon>
        <taxon>Cyclobacteriaceae</taxon>
        <taxon>Mariniradius</taxon>
    </lineage>
</organism>
<dbReference type="Gene3D" id="3.40.710.10">
    <property type="entry name" value="DD-peptidase/beta-lactamase superfamily"/>
    <property type="match status" value="1"/>
</dbReference>
<dbReference type="PANTHER" id="PTHR43283">
    <property type="entry name" value="BETA-LACTAMASE-RELATED"/>
    <property type="match status" value="1"/>
</dbReference>
<dbReference type="OrthoDB" id="9793489at2"/>
<accession>M7Y6H6</accession>
<dbReference type="GO" id="GO:0004180">
    <property type="term" value="F:carboxypeptidase activity"/>
    <property type="evidence" value="ECO:0007669"/>
    <property type="project" value="UniProtKB-KW"/>
</dbReference>
<dbReference type="InterPro" id="IPR001466">
    <property type="entry name" value="Beta-lactam-related"/>
</dbReference>
<dbReference type="AlphaFoldDB" id="M7Y6H6"/>
<keyword evidence="3" id="KW-0121">Carboxypeptidase</keyword>
<dbReference type="InterPro" id="IPR012338">
    <property type="entry name" value="Beta-lactam/transpept-like"/>
</dbReference>
<keyword evidence="4" id="KW-1185">Reference proteome</keyword>
<name>M7Y6H6_9BACT</name>
<dbReference type="RefSeq" id="WP_008628093.1">
    <property type="nucleotide sequence ID" value="NZ_AMZY02000011.1"/>
</dbReference>
<evidence type="ECO:0000313" key="3">
    <source>
        <dbReference type="EMBL" id="EMS32831.1"/>
    </source>
</evidence>
<dbReference type="PANTHER" id="PTHR43283:SF11">
    <property type="entry name" value="BETA-LACTAMASE-RELATED DOMAIN-CONTAINING PROTEIN"/>
    <property type="match status" value="1"/>
</dbReference>
<keyword evidence="1" id="KW-0378">Hydrolase</keyword>
<dbReference type="InterPro" id="IPR050789">
    <property type="entry name" value="Diverse_Enzym_Activities"/>
</dbReference>